<protein>
    <submittedName>
        <fullName evidence="1">Peroxiredoxin family protein</fullName>
    </submittedName>
</protein>
<dbReference type="EMBL" id="PDJI01000004">
    <property type="protein sequence ID" value="PFG39260.1"/>
    <property type="molecule type" value="Genomic_DNA"/>
</dbReference>
<reference evidence="1 2" key="1">
    <citation type="submission" date="2017-10" db="EMBL/GenBank/DDBJ databases">
        <title>Sequencing the genomes of 1000 actinobacteria strains.</title>
        <authorList>
            <person name="Klenk H.-P."/>
        </authorList>
    </citation>
    <scope>NUCLEOTIDE SEQUENCE [LARGE SCALE GENOMIC DNA]</scope>
    <source>
        <strain evidence="1 2">DSM 21838</strain>
    </source>
</reference>
<name>A0A2A9ELZ8_9MICO</name>
<dbReference type="Gene3D" id="3.40.1260.10">
    <property type="entry name" value="DsrEFH-like"/>
    <property type="match status" value="1"/>
</dbReference>
<accession>A0A2A9ELZ8</accession>
<sequence length="191" mass="20832">MTTETAPLIVPSFDDEETDRKLAIICSKGTLDMAYPGLILGNAALGEGVETHLFFTFWGFDMIMTSRARDLTFSPVANTAMHLPLKEVPRPGPLSRMRLPDEVRMPQALAPAPGVSAMATRMMKKQLAALDVPEVPEFLDQIVAAGGHLWACRLSADMYDLDASDFRDDVEGIISAADFIEMTAGAQLLFI</sequence>
<proteinExistence type="predicted"/>
<organism evidence="1 2">
    <name type="scientific">Georgenia soli</name>
    <dbReference type="NCBI Taxonomy" id="638953"/>
    <lineage>
        <taxon>Bacteria</taxon>
        <taxon>Bacillati</taxon>
        <taxon>Actinomycetota</taxon>
        <taxon>Actinomycetes</taxon>
        <taxon>Micrococcales</taxon>
        <taxon>Bogoriellaceae</taxon>
        <taxon>Georgenia</taxon>
    </lineage>
</organism>
<dbReference type="Pfam" id="PF13686">
    <property type="entry name" value="DrsE_2"/>
    <property type="match status" value="1"/>
</dbReference>
<keyword evidence="2" id="KW-1185">Reference proteome</keyword>
<dbReference type="SUPFAM" id="SSF75169">
    <property type="entry name" value="DsrEFH-like"/>
    <property type="match status" value="1"/>
</dbReference>
<evidence type="ECO:0000313" key="1">
    <source>
        <dbReference type="EMBL" id="PFG39260.1"/>
    </source>
</evidence>
<dbReference type="PANTHER" id="PTHR34655:SF2">
    <property type="entry name" value="PEROXIREDOXIN FAMILY PROTEIN"/>
    <property type="match status" value="1"/>
</dbReference>
<dbReference type="RefSeq" id="WP_098483395.1">
    <property type="nucleotide sequence ID" value="NZ_PDJI01000004.1"/>
</dbReference>
<dbReference type="InterPro" id="IPR027396">
    <property type="entry name" value="DsrEFH-like"/>
</dbReference>
<gene>
    <name evidence="1" type="ORF">ATJ97_1759</name>
</gene>
<dbReference type="InterPro" id="IPR032836">
    <property type="entry name" value="DsrE2-like"/>
</dbReference>
<dbReference type="Proteomes" id="UP000222106">
    <property type="component" value="Unassembled WGS sequence"/>
</dbReference>
<dbReference type="OrthoDB" id="9802028at2"/>
<dbReference type="PANTHER" id="PTHR34655">
    <property type="entry name" value="CONSERVED WITHIN P. AEROPHILUM"/>
    <property type="match status" value="1"/>
</dbReference>
<evidence type="ECO:0000313" key="2">
    <source>
        <dbReference type="Proteomes" id="UP000222106"/>
    </source>
</evidence>
<dbReference type="AlphaFoldDB" id="A0A2A9ELZ8"/>
<comment type="caution">
    <text evidence="1">The sequence shown here is derived from an EMBL/GenBank/DDBJ whole genome shotgun (WGS) entry which is preliminary data.</text>
</comment>